<proteinExistence type="predicted"/>
<dbReference type="EMBL" id="LRPN01000026">
    <property type="protein sequence ID" value="KWZ84779.1"/>
    <property type="molecule type" value="Genomic_DNA"/>
</dbReference>
<evidence type="ECO:0000313" key="3">
    <source>
        <dbReference type="Proteomes" id="UP000032024"/>
    </source>
</evidence>
<gene>
    <name evidence="2" type="ORF">HMPREF3213_00697</name>
    <name evidence="1" type="ORF">SB48_HM08orf04858</name>
</gene>
<evidence type="ECO:0000313" key="2">
    <source>
        <dbReference type="EMBL" id="KWZ84779.1"/>
    </source>
</evidence>
<sequence>MNLLLAKTNHSSFSFFSLPASSNKAFLHWGVRADAAYLPGNAPEKFIHA</sequence>
<evidence type="ECO:0000313" key="1">
    <source>
        <dbReference type="EMBL" id="AJO23834.1"/>
    </source>
</evidence>
<protein>
    <submittedName>
        <fullName evidence="2">Uncharacterized protein</fullName>
    </submittedName>
</protein>
<dbReference type="EMBL" id="CP010525">
    <property type="protein sequence ID" value="AJO23834.1"/>
    <property type="molecule type" value="Genomic_DNA"/>
</dbReference>
<dbReference type="Proteomes" id="UP000032024">
    <property type="component" value="Chromosome"/>
</dbReference>
<name>A0A0C5CAW5_HEYCO</name>
<reference evidence="4" key="3">
    <citation type="submission" date="2016-01" db="EMBL/GenBank/DDBJ databases">
        <authorList>
            <person name="Mitreva M."/>
            <person name="Pepin K.H."/>
            <person name="Mihindukulasuriya K.A."/>
            <person name="Fulton R."/>
            <person name="Fronick C."/>
            <person name="O'Laughlin M."/>
            <person name="Miner T."/>
            <person name="Herter B."/>
            <person name="Rosa B.A."/>
            <person name="Cordes M."/>
            <person name="Tomlinson C."/>
            <person name="Wollam A."/>
            <person name="Palsikar V.B."/>
            <person name="Mardis E.R."/>
            <person name="Wilson R.K."/>
        </authorList>
    </citation>
    <scope>NUCLEOTIDE SEQUENCE [LARGE SCALE GENOMIC DNA]</scope>
    <source>
        <strain evidence="4">GED7749B</strain>
    </source>
</reference>
<organism evidence="2 4">
    <name type="scientific">Heyndrickxia coagulans</name>
    <name type="common">Weizmannia coagulans</name>
    <dbReference type="NCBI Taxonomy" id="1398"/>
    <lineage>
        <taxon>Bacteria</taxon>
        <taxon>Bacillati</taxon>
        <taxon>Bacillota</taxon>
        <taxon>Bacilli</taxon>
        <taxon>Bacillales</taxon>
        <taxon>Bacillaceae</taxon>
        <taxon>Heyndrickxia</taxon>
    </lineage>
</organism>
<reference evidence="2" key="4">
    <citation type="submission" date="2016-01" db="EMBL/GenBank/DDBJ databases">
        <authorList>
            <person name="Oliw E.H."/>
        </authorList>
    </citation>
    <scope>NUCLEOTIDE SEQUENCE [LARGE SCALE GENOMIC DNA]</scope>
    <source>
        <strain evidence="2">GED7749B</strain>
    </source>
</reference>
<dbReference type="PATRIC" id="fig|1398.18.peg.3009"/>
<evidence type="ECO:0000313" key="4">
    <source>
        <dbReference type="Proteomes" id="UP000070376"/>
    </source>
</evidence>
<dbReference type="Proteomes" id="UP000070376">
    <property type="component" value="Unassembled WGS sequence"/>
</dbReference>
<dbReference type="AlphaFoldDB" id="A0A0C5CAW5"/>
<reference evidence="3" key="2">
    <citation type="submission" date="2015-01" db="EMBL/GenBank/DDBJ databases">
        <title>Comparative genome analysis of Bacillus coagulans HM-08, Clostridium butyricum HM-68, Bacillus subtilis HM-66 and Bacillus paralicheniformis BL-09.</title>
        <authorList>
            <person name="Zhang H."/>
        </authorList>
    </citation>
    <scope>NUCLEOTIDE SEQUENCE [LARGE SCALE GENOMIC DNA]</scope>
    <source>
        <strain evidence="3">HM-08</strain>
    </source>
</reference>
<accession>A0A0C5CAW5</accession>
<reference evidence="1" key="1">
    <citation type="submission" date="2015-01" db="EMBL/GenBank/DDBJ databases">
        <title>Comparative genome analysis of Bacillus coagulans HM-08, Clostridium butyricum HM-68, Bacillus subtilis HM-66 and Bacillus licheniformis BL-09.</title>
        <authorList>
            <person name="Zhang H."/>
        </authorList>
    </citation>
    <scope>NUCLEOTIDE SEQUENCE [LARGE SCALE GENOMIC DNA]</scope>
    <source>
        <strain evidence="1">HM-08</strain>
    </source>
</reference>
<keyword evidence="3" id="KW-1185">Reference proteome</keyword>